<keyword evidence="2" id="KW-1185">Reference proteome</keyword>
<proteinExistence type="predicted"/>
<dbReference type="AlphaFoldDB" id="W4MA04"/>
<sequence>MQQYHDAPMDLADASLVAAAEQLRLRRIFSLDRHFHAYRIDGKDSFDVNP</sequence>
<dbReference type="HOGENOM" id="CLU_193728_0_0_7"/>
<dbReference type="Gene3D" id="3.40.50.1010">
    <property type="entry name" value="5'-nuclease"/>
    <property type="match status" value="1"/>
</dbReference>
<evidence type="ECO:0000313" key="1">
    <source>
        <dbReference type="EMBL" id="ETX06452.1"/>
    </source>
</evidence>
<comment type="caution">
    <text evidence="1">The sequence shown here is derived from an EMBL/GenBank/DDBJ whole genome shotgun (WGS) entry which is preliminary data.</text>
</comment>
<protein>
    <recommendedName>
        <fullName evidence="3">PIN domain-containing protein</fullName>
    </recommendedName>
</protein>
<name>W4MA04_9BACT</name>
<accession>W4MA04</accession>
<dbReference type="SUPFAM" id="SSF88723">
    <property type="entry name" value="PIN domain-like"/>
    <property type="match status" value="1"/>
</dbReference>
<dbReference type="Proteomes" id="UP000019140">
    <property type="component" value="Unassembled WGS sequence"/>
</dbReference>
<evidence type="ECO:0000313" key="2">
    <source>
        <dbReference type="Proteomes" id="UP000019140"/>
    </source>
</evidence>
<gene>
    <name evidence="1" type="ORF">ETSY2_17020</name>
</gene>
<dbReference type="InterPro" id="IPR029060">
    <property type="entry name" value="PIN-like_dom_sf"/>
</dbReference>
<organism evidence="1 2">
    <name type="scientific">Candidatus Entotheonella gemina</name>
    <dbReference type="NCBI Taxonomy" id="1429439"/>
    <lineage>
        <taxon>Bacteria</taxon>
        <taxon>Pseudomonadati</taxon>
        <taxon>Nitrospinota/Tectimicrobiota group</taxon>
        <taxon>Candidatus Tectimicrobiota</taxon>
        <taxon>Candidatus Entotheonellia</taxon>
        <taxon>Candidatus Entotheonellales</taxon>
        <taxon>Candidatus Entotheonellaceae</taxon>
        <taxon>Candidatus Entotheonella</taxon>
    </lineage>
</organism>
<dbReference type="EMBL" id="AZHX01000690">
    <property type="protein sequence ID" value="ETX06452.1"/>
    <property type="molecule type" value="Genomic_DNA"/>
</dbReference>
<reference evidence="1 2" key="1">
    <citation type="journal article" date="2014" name="Nature">
        <title>An environmental bacterial taxon with a large and distinct metabolic repertoire.</title>
        <authorList>
            <person name="Wilson M.C."/>
            <person name="Mori T."/>
            <person name="Ruckert C."/>
            <person name="Uria A.R."/>
            <person name="Helf M.J."/>
            <person name="Takada K."/>
            <person name="Gernert C."/>
            <person name="Steffens U.A."/>
            <person name="Heycke N."/>
            <person name="Schmitt S."/>
            <person name="Rinke C."/>
            <person name="Helfrich E.J."/>
            <person name="Brachmann A.O."/>
            <person name="Gurgui C."/>
            <person name="Wakimoto T."/>
            <person name="Kracht M."/>
            <person name="Crusemann M."/>
            <person name="Hentschel U."/>
            <person name="Abe I."/>
            <person name="Matsunaga S."/>
            <person name="Kalinowski J."/>
            <person name="Takeyama H."/>
            <person name="Piel J."/>
        </authorList>
    </citation>
    <scope>NUCLEOTIDE SEQUENCE [LARGE SCALE GENOMIC DNA]</scope>
    <source>
        <strain evidence="2">TSY2</strain>
    </source>
</reference>
<evidence type="ECO:0008006" key="3">
    <source>
        <dbReference type="Google" id="ProtNLM"/>
    </source>
</evidence>